<accession>A0ABY3REZ5</accession>
<organism evidence="1 2">
    <name type="scientific">Bradyrhizobium ontarionense</name>
    <dbReference type="NCBI Taxonomy" id="2898149"/>
    <lineage>
        <taxon>Bacteria</taxon>
        <taxon>Pseudomonadati</taxon>
        <taxon>Pseudomonadota</taxon>
        <taxon>Alphaproteobacteria</taxon>
        <taxon>Hyphomicrobiales</taxon>
        <taxon>Nitrobacteraceae</taxon>
        <taxon>Bradyrhizobium</taxon>
    </lineage>
</organism>
<reference evidence="1" key="1">
    <citation type="journal article" date="2024" name="Antonie Van Leeuwenhoek">
        <title>Bradyrhizobium ontarionense sp. nov., a novel bacterial symbiont isolated from Aeschynomene indica (Indian jointvetch), harbours photosynthesis, nitrogen fixation and nitrous oxide (N2O) reductase genes.</title>
        <authorList>
            <person name="Bromfield E.S.P."/>
            <person name="Cloutier S."/>
        </authorList>
    </citation>
    <scope>NUCLEOTIDE SEQUENCE</scope>
    <source>
        <strain evidence="1">A19</strain>
    </source>
</reference>
<keyword evidence="2" id="KW-1185">Reference proteome</keyword>
<dbReference type="EMBL" id="CP088156">
    <property type="protein sequence ID" value="UFZ05347.1"/>
    <property type="molecule type" value="Genomic_DNA"/>
</dbReference>
<proteinExistence type="predicted"/>
<name>A0ABY3REZ5_9BRAD</name>
<sequence>MTRQEHRIQFRKSGKFLAAGLDRPNQLDASGEFSFCAHRHFGRVNLWMLRCRGRMRADLPDGQRDFSF</sequence>
<protein>
    <submittedName>
        <fullName evidence="1">Uncharacterized protein</fullName>
    </submittedName>
</protein>
<dbReference type="Proteomes" id="UP001431010">
    <property type="component" value="Chromosome"/>
</dbReference>
<evidence type="ECO:0000313" key="2">
    <source>
        <dbReference type="Proteomes" id="UP001431010"/>
    </source>
</evidence>
<evidence type="ECO:0000313" key="1">
    <source>
        <dbReference type="EMBL" id="UFZ05347.1"/>
    </source>
</evidence>
<gene>
    <name evidence="1" type="ORF">LQG66_03225</name>
</gene>
<dbReference type="RefSeq" id="WP_231323343.1">
    <property type="nucleotide sequence ID" value="NZ_CP088156.1"/>
</dbReference>